<dbReference type="PROSITE" id="PS51318">
    <property type="entry name" value="TAT"/>
    <property type="match status" value="1"/>
</dbReference>
<keyword evidence="5" id="KW-1185">Reference proteome</keyword>
<comment type="caution">
    <text evidence="4">The sequence shown here is derived from an EMBL/GenBank/DDBJ whole genome shotgun (WGS) entry which is preliminary data.</text>
</comment>
<dbReference type="SUPFAM" id="SSF51905">
    <property type="entry name" value="FAD/NAD(P)-binding domain"/>
    <property type="match status" value="1"/>
</dbReference>
<evidence type="ECO:0000256" key="2">
    <source>
        <dbReference type="SAM" id="MobiDB-lite"/>
    </source>
</evidence>
<dbReference type="Proteomes" id="UP001500886">
    <property type="component" value="Unassembled WGS sequence"/>
</dbReference>
<dbReference type="InterPro" id="IPR036188">
    <property type="entry name" value="FAD/NAD-bd_sf"/>
</dbReference>
<dbReference type="Gene3D" id="1.10.405.10">
    <property type="entry name" value="Guanine Nucleotide Dissociation Inhibitor, domain 1"/>
    <property type="match status" value="1"/>
</dbReference>
<gene>
    <name evidence="4" type="ORF">GCM10010315_32690</name>
</gene>
<protein>
    <submittedName>
        <fullName evidence="4">NAD(P)/FAD-dependent oxidoreductase</fullName>
    </submittedName>
</protein>
<dbReference type="Gene3D" id="3.90.660.10">
    <property type="match status" value="1"/>
</dbReference>
<feature type="domain" description="Amine oxidase" evidence="3">
    <location>
        <begin position="71"/>
        <end position="478"/>
    </location>
</feature>
<evidence type="ECO:0000259" key="3">
    <source>
        <dbReference type="Pfam" id="PF01593"/>
    </source>
</evidence>
<dbReference type="InterPro" id="IPR002937">
    <property type="entry name" value="Amino_oxidase"/>
</dbReference>
<accession>A0ABP6G6Y3</accession>
<proteinExistence type="inferred from homology"/>
<reference evidence="5" key="1">
    <citation type="journal article" date="2019" name="Int. J. Syst. Evol. Microbiol.">
        <title>The Global Catalogue of Microorganisms (GCM) 10K type strain sequencing project: providing services to taxonomists for standard genome sequencing and annotation.</title>
        <authorList>
            <consortium name="The Broad Institute Genomics Platform"/>
            <consortium name="The Broad Institute Genome Sequencing Center for Infectious Disease"/>
            <person name="Wu L."/>
            <person name="Ma J."/>
        </authorList>
    </citation>
    <scope>NUCLEOTIDE SEQUENCE [LARGE SCALE GENOMIC DNA]</scope>
    <source>
        <strain evidence="5">JCM 4542</strain>
    </source>
</reference>
<name>A0ABP6G6Y3_9ACTN</name>
<evidence type="ECO:0000256" key="1">
    <source>
        <dbReference type="ARBA" id="ARBA00005995"/>
    </source>
</evidence>
<dbReference type="EMBL" id="BAAASL010000011">
    <property type="protein sequence ID" value="GAA2718001.1"/>
    <property type="molecule type" value="Genomic_DNA"/>
</dbReference>
<dbReference type="InterPro" id="IPR006311">
    <property type="entry name" value="TAT_signal"/>
</dbReference>
<dbReference type="InterPro" id="IPR050703">
    <property type="entry name" value="Flavin_MAO"/>
</dbReference>
<dbReference type="Gene3D" id="3.50.50.60">
    <property type="entry name" value="FAD/NAD(P)-binding domain"/>
    <property type="match status" value="1"/>
</dbReference>
<dbReference type="PANTHER" id="PTHR43563">
    <property type="entry name" value="AMINE OXIDASE"/>
    <property type="match status" value="1"/>
</dbReference>
<organism evidence="4 5">
    <name type="scientific">Streptomyces luteosporeus</name>
    <dbReference type="NCBI Taxonomy" id="173856"/>
    <lineage>
        <taxon>Bacteria</taxon>
        <taxon>Bacillati</taxon>
        <taxon>Actinomycetota</taxon>
        <taxon>Actinomycetes</taxon>
        <taxon>Kitasatosporales</taxon>
        <taxon>Streptomycetaceae</taxon>
        <taxon>Streptomyces</taxon>
    </lineage>
</organism>
<evidence type="ECO:0000313" key="5">
    <source>
        <dbReference type="Proteomes" id="UP001500886"/>
    </source>
</evidence>
<comment type="similarity">
    <text evidence="1">Belongs to the flavin monoamine oxidase family.</text>
</comment>
<dbReference type="Pfam" id="PF01593">
    <property type="entry name" value="Amino_oxidase"/>
    <property type="match status" value="1"/>
</dbReference>
<dbReference type="PANTHER" id="PTHR43563:SF1">
    <property type="entry name" value="AMINE OXIDASE [FLAVIN-CONTAINING] B"/>
    <property type="match status" value="1"/>
</dbReference>
<evidence type="ECO:0000313" key="4">
    <source>
        <dbReference type="EMBL" id="GAA2718001.1"/>
    </source>
</evidence>
<sequence length="483" mass="50987">MHADGPGPVPADDSPLDAGPAGRPGRRRVLKAIGAGAAAVSFGAVGTGTARADEEQFTDAIVIGAGYAGGTVARELGAKGLTSVVLEARDRIGGRIWTSTWAGEQIELGGQWVSPSHRLVNAELARYRIGIVRDPDPQRVAVARGGRLEHVAPAEAAALLEPLWKEFYKGSEQYFERPAEPLYRKDLLAAVDPLSVADRLRQMNLSPAERDLISGDTAAYCGGSLQNGSLTGMAQWYQLSGGTYDSYSTTIGSRPAGGMTALLQAMLQDSGARVRLNSPVAKVTQSGSRVVVETRDGRRYAARTVVVATPANVWRNITFAPGLPPAHARATAQGIGLPSGTKMVLHVKGEVEAIGGTATEGSPILMMVPQKQLADGRLMVAFPGPQLNVADPVQVQQAVRQWIPGAQVLASRAMEWGKDPFSAGSWGLRRPGQLLGLFPQIEQPHGRILFAGADIAQGWHGAYIEGAVESGKRAAQQALQLLA</sequence>
<feature type="region of interest" description="Disordered" evidence="2">
    <location>
        <begin position="1"/>
        <end position="25"/>
    </location>
</feature>